<dbReference type="Pfam" id="PF00010">
    <property type="entry name" value="HLH"/>
    <property type="match status" value="1"/>
</dbReference>
<dbReference type="AlphaFoldDB" id="A0A834G1M1"/>
<comment type="caution">
    <text evidence="11">The sequence shown here is derived from an EMBL/GenBank/DDBJ whole genome shotgun (WGS) entry which is preliminary data.</text>
</comment>
<keyword evidence="4" id="KW-0346">Stress response</keyword>
<dbReference type="GO" id="GO:0005634">
    <property type="term" value="C:nucleus"/>
    <property type="evidence" value="ECO:0007669"/>
    <property type="project" value="UniProtKB-SubCell"/>
</dbReference>
<protein>
    <recommendedName>
        <fullName evidence="13">Poly [ADP-ribose] polymerase</fullName>
    </recommendedName>
</protein>
<dbReference type="OrthoDB" id="1890947at2759"/>
<proteinExistence type="predicted"/>
<dbReference type="Gene3D" id="3.90.228.10">
    <property type="match status" value="1"/>
</dbReference>
<dbReference type="SUPFAM" id="SSF47459">
    <property type="entry name" value="HLH, helix-loop-helix DNA-binding domain"/>
    <property type="match status" value="1"/>
</dbReference>
<keyword evidence="6" id="KW-0539">Nucleus</keyword>
<reference evidence="11" key="1">
    <citation type="submission" date="2019-11" db="EMBL/GenBank/DDBJ databases">
        <authorList>
            <person name="Liu Y."/>
            <person name="Hou J."/>
            <person name="Li T.-Q."/>
            <person name="Guan C.-H."/>
            <person name="Wu X."/>
            <person name="Wu H.-Z."/>
            <person name="Ling F."/>
            <person name="Zhang R."/>
            <person name="Shi X.-G."/>
            <person name="Ren J.-P."/>
            <person name="Chen E.-F."/>
            <person name="Sun J.-M."/>
        </authorList>
    </citation>
    <scope>NUCLEOTIDE SEQUENCE</scope>
    <source>
        <strain evidence="11">Adult_tree_wgs_1</strain>
        <tissue evidence="11">Leaves</tissue>
    </source>
</reference>
<dbReference type="Pfam" id="PF22754">
    <property type="entry name" value="bHLH-TF_ACT-like_plant"/>
    <property type="match status" value="1"/>
</dbReference>
<evidence type="ECO:0000256" key="3">
    <source>
        <dbReference type="ARBA" id="ARBA00023015"/>
    </source>
</evidence>
<keyword evidence="2" id="KW-0217">Developmental protein</keyword>
<dbReference type="InterPro" id="IPR044964">
    <property type="entry name" value="RCD1/SRO1-5"/>
</dbReference>
<dbReference type="Proteomes" id="UP000626092">
    <property type="component" value="Unassembled WGS sequence"/>
</dbReference>
<feature type="compositionally biased region" description="Basic and acidic residues" evidence="8">
    <location>
        <begin position="342"/>
        <end position="363"/>
    </location>
</feature>
<keyword evidence="5" id="KW-0804">Transcription</keyword>
<evidence type="ECO:0000259" key="10">
    <source>
        <dbReference type="PROSITE" id="PS51059"/>
    </source>
</evidence>
<dbReference type="SUPFAM" id="SSF56399">
    <property type="entry name" value="ADP-ribosylation"/>
    <property type="match status" value="1"/>
</dbReference>
<dbReference type="Pfam" id="PF12174">
    <property type="entry name" value="RST"/>
    <property type="match status" value="1"/>
</dbReference>
<dbReference type="Pfam" id="PF14215">
    <property type="entry name" value="bHLH-MYC_N"/>
    <property type="match status" value="1"/>
</dbReference>
<dbReference type="EMBL" id="WJXA01000012">
    <property type="protein sequence ID" value="KAF7123115.1"/>
    <property type="molecule type" value="Genomic_DNA"/>
</dbReference>
<feature type="domain" description="BHLH" evidence="9">
    <location>
        <begin position="362"/>
        <end position="411"/>
    </location>
</feature>
<evidence type="ECO:0000256" key="5">
    <source>
        <dbReference type="ARBA" id="ARBA00023163"/>
    </source>
</evidence>
<evidence type="ECO:0008006" key="13">
    <source>
        <dbReference type="Google" id="ProtNLM"/>
    </source>
</evidence>
<feature type="compositionally biased region" description="Basic and acidic residues" evidence="8">
    <location>
        <begin position="47"/>
        <end position="56"/>
    </location>
</feature>
<comment type="subcellular location">
    <subcellularLocation>
        <location evidence="1">Nucleus</location>
    </subcellularLocation>
</comment>
<dbReference type="InterPro" id="IPR022003">
    <property type="entry name" value="RST"/>
</dbReference>
<dbReference type="GO" id="GO:0080090">
    <property type="term" value="P:regulation of primary metabolic process"/>
    <property type="evidence" value="ECO:0007669"/>
    <property type="project" value="UniProtKB-ARBA"/>
</dbReference>
<accession>A0A834G1M1</accession>
<dbReference type="InterPro" id="IPR011598">
    <property type="entry name" value="bHLH_dom"/>
</dbReference>
<dbReference type="SMART" id="SM00353">
    <property type="entry name" value="HLH"/>
    <property type="match status" value="1"/>
</dbReference>
<gene>
    <name evidence="11" type="ORF">RHSIM_Rhsim12G0118200</name>
</gene>
<evidence type="ECO:0000256" key="8">
    <source>
        <dbReference type="SAM" id="MobiDB-lite"/>
    </source>
</evidence>
<evidence type="ECO:0000256" key="6">
    <source>
        <dbReference type="ARBA" id="ARBA00023242"/>
    </source>
</evidence>
<feature type="region of interest" description="Disordered" evidence="8">
    <location>
        <begin position="36"/>
        <end position="56"/>
    </location>
</feature>
<evidence type="ECO:0000313" key="11">
    <source>
        <dbReference type="EMBL" id="KAF7123115.1"/>
    </source>
</evidence>
<feature type="region of interest" description="Disordered" evidence="8">
    <location>
        <begin position="288"/>
        <end position="363"/>
    </location>
</feature>
<keyword evidence="3" id="KW-0805">Transcription regulation</keyword>
<dbReference type="PROSITE" id="PS50888">
    <property type="entry name" value="BHLH"/>
    <property type="match status" value="1"/>
</dbReference>
<feature type="coiled-coil region" evidence="7">
    <location>
        <begin position="401"/>
        <end position="438"/>
    </location>
</feature>
<dbReference type="GO" id="GO:0046983">
    <property type="term" value="F:protein dimerization activity"/>
    <property type="evidence" value="ECO:0007669"/>
    <property type="project" value="InterPro"/>
</dbReference>
<dbReference type="PANTHER" id="PTHR32263:SF14">
    <property type="entry name" value="INACTIVE POLY [ADP-RIBOSE] POLYMERASE SRO2-RELATED"/>
    <property type="match status" value="1"/>
</dbReference>
<dbReference type="PANTHER" id="PTHR32263">
    <property type="entry name" value="INACTIVE POLY [ADP-RIBOSE] POLYMERASE SRO4-RELATED"/>
    <property type="match status" value="1"/>
</dbReference>
<evidence type="ECO:0000256" key="1">
    <source>
        <dbReference type="ARBA" id="ARBA00004123"/>
    </source>
</evidence>
<evidence type="ECO:0000256" key="7">
    <source>
        <dbReference type="SAM" id="Coils"/>
    </source>
</evidence>
<name>A0A834G1M1_RHOSS</name>
<dbReference type="InterPro" id="IPR025610">
    <property type="entry name" value="MYC/MYB_N"/>
</dbReference>
<organism evidence="11 12">
    <name type="scientific">Rhododendron simsii</name>
    <name type="common">Sims's rhododendron</name>
    <dbReference type="NCBI Taxonomy" id="118357"/>
    <lineage>
        <taxon>Eukaryota</taxon>
        <taxon>Viridiplantae</taxon>
        <taxon>Streptophyta</taxon>
        <taxon>Embryophyta</taxon>
        <taxon>Tracheophyta</taxon>
        <taxon>Spermatophyta</taxon>
        <taxon>Magnoliopsida</taxon>
        <taxon>eudicotyledons</taxon>
        <taxon>Gunneridae</taxon>
        <taxon>Pentapetalae</taxon>
        <taxon>asterids</taxon>
        <taxon>Ericales</taxon>
        <taxon>Ericaceae</taxon>
        <taxon>Ericoideae</taxon>
        <taxon>Rhodoreae</taxon>
        <taxon>Rhododendron</taxon>
    </lineage>
</organism>
<dbReference type="InterPro" id="IPR036638">
    <property type="entry name" value="HLH_DNA-bd_sf"/>
</dbReference>
<dbReference type="PROSITE" id="PS51059">
    <property type="entry name" value="PARP_CATALYTIC"/>
    <property type="match status" value="1"/>
</dbReference>
<dbReference type="InterPro" id="IPR012317">
    <property type="entry name" value="Poly(ADP-ribose)pol_cat_dom"/>
</dbReference>
<feature type="compositionally biased region" description="Polar residues" evidence="8">
    <location>
        <begin position="288"/>
        <end position="322"/>
    </location>
</feature>
<evidence type="ECO:0000256" key="2">
    <source>
        <dbReference type="ARBA" id="ARBA00022473"/>
    </source>
</evidence>
<evidence type="ECO:0000259" key="9">
    <source>
        <dbReference type="PROSITE" id="PS50888"/>
    </source>
</evidence>
<dbReference type="CDD" id="cd04873">
    <property type="entry name" value="ACT_UUR-ACR-like"/>
    <property type="match status" value="1"/>
</dbReference>
<evidence type="ECO:0000313" key="12">
    <source>
        <dbReference type="Proteomes" id="UP000626092"/>
    </source>
</evidence>
<evidence type="ECO:0000256" key="4">
    <source>
        <dbReference type="ARBA" id="ARBA00023016"/>
    </source>
</evidence>
<feature type="domain" description="PARP catalytic" evidence="10">
    <location>
        <begin position="535"/>
        <end position="758"/>
    </location>
</feature>
<dbReference type="Gene3D" id="4.10.280.10">
    <property type="entry name" value="Helix-loop-helix DNA-binding domain"/>
    <property type="match status" value="1"/>
</dbReference>
<dbReference type="GO" id="GO:0003950">
    <property type="term" value="F:NAD+ poly-ADP-ribosyltransferase activity"/>
    <property type="evidence" value="ECO:0007669"/>
    <property type="project" value="InterPro"/>
</dbReference>
<keyword evidence="7" id="KW-0175">Coiled coil</keyword>
<dbReference type="InterPro" id="IPR054502">
    <property type="entry name" value="bHLH-TF_ACT-like_plant"/>
</dbReference>
<sequence>MGVIHLPSRRDSQGWSYARIAKVSREWYRARVGSQKVGGQIANGSSTEDRKGPAGVVAREDHEAPEYFSLENLPESSGDESESDRTEFGVVPETRYIEWVGCCCGGAYGDSNGIKIEEERPEGKPQLLIPQCRDTHIQHPANTKACLALSHFPPSIPLYSGVHGEAVLSTEPKWLSCTKDSDSNQSHKSNGTQVLIPVVGGLIELFSTKHLPRDQKIIAFIVSQYNNTMEQDSITAKSCSNMRFNVQSHDTLPGAHYPVNNLPALFEAKKFFPRLPFLPPVSQLNLHPTLEGSSTGSNPSNEHSISFNSGSVHVSPNVSVNGTFGEDPTNDKSNKCRNLSPKQDHLVETDKLKSKQRMEKEQYHSKNLVTERNRRRRIKDGLFALRALVPKISKMDRAAIVGDAIEYIEELHKNVKELKAELAEMEEVERKKKNDELVIPKLNTKKGTKTSTTTADEKEKMEVQVEVHQIGTRDFFVKLLCTQKTGGFARLMEAMHSIGLQVVDANVTTHNGKVLNILKVEMAHRETPVPVFQGQESDQFFAFLSQHGMTRTEEGNREHDIIKTCLLRGMGFFGNDTNVVAIHQNTNSSPTAQARLERFRIFTRAVAEKCGGNANIKHAWYGASKGEICEIMSHGFISRSRQPEEDGYGLGVYLSPLDFAINGALSSEADENGLRHLLLCRVILGKMEEICPGSRQFQPSSEHFDSGVDNLSAPRRHIIWSAYMNSHIMPNYVVTFRAPNLRGLETIQTNVPEPTSPCIDIPTLMSKLSNFLPRSSKELIEKYHTEFQMAHHETPVPVSHGQESDQFFAVLSQHGMTRTEEGNIVHEIIKTCLLKGMGIFGNDTNVVGIHRNTNSGPNRAGSVGKVSHIYSGGGGKCDGNANIKHAWYGASKEADNLKRMAYGLGVYLSPLDFAINGFPVRLESLDPYIEARVDKTQGHCYWIHVCTY</sequence>
<keyword evidence="12" id="KW-1185">Reference proteome</keyword>